<evidence type="ECO:0000259" key="3">
    <source>
        <dbReference type="Pfam" id="PF25597"/>
    </source>
</evidence>
<dbReference type="InterPro" id="IPR036397">
    <property type="entry name" value="RNaseH_sf"/>
</dbReference>
<comment type="caution">
    <text evidence="4">The sequence shown here is derived from an EMBL/GenBank/DDBJ whole genome shotgun (WGS) entry which is preliminary data.</text>
</comment>
<accession>A0A371G0G9</accession>
<dbReference type="Proteomes" id="UP000257109">
    <property type="component" value="Unassembled WGS sequence"/>
</dbReference>
<dbReference type="SUPFAM" id="SSF53098">
    <property type="entry name" value="Ribonuclease H-like"/>
    <property type="match status" value="1"/>
</dbReference>
<dbReference type="Pfam" id="PF13976">
    <property type="entry name" value="gag_pre-integrs"/>
    <property type="match status" value="1"/>
</dbReference>
<dbReference type="EMBL" id="QJKJ01007162">
    <property type="protein sequence ID" value="RDX84064.1"/>
    <property type="molecule type" value="Genomic_DNA"/>
</dbReference>
<reference evidence="4" key="1">
    <citation type="submission" date="2018-05" db="EMBL/GenBank/DDBJ databases">
        <title>Draft genome of Mucuna pruriens seed.</title>
        <authorList>
            <person name="Nnadi N.E."/>
            <person name="Vos R."/>
            <person name="Hasami M.H."/>
            <person name="Devisetty U.K."/>
            <person name="Aguiy J.C."/>
        </authorList>
    </citation>
    <scope>NUCLEOTIDE SEQUENCE [LARGE SCALE GENOMIC DNA]</scope>
    <source>
        <strain evidence="4">JCA_2017</strain>
    </source>
</reference>
<evidence type="ECO:0000259" key="2">
    <source>
        <dbReference type="Pfam" id="PF13976"/>
    </source>
</evidence>
<keyword evidence="5" id="KW-1185">Reference proteome</keyword>
<feature type="non-terminal residue" evidence="4">
    <location>
        <position position="1"/>
    </location>
</feature>
<evidence type="ECO:0000313" key="4">
    <source>
        <dbReference type="EMBL" id="RDX84064.1"/>
    </source>
</evidence>
<dbReference type="PANTHER" id="PTHR42648">
    <property type="entry name" value="TRANSPOSASE, PUTATIVE-RELATED"/>
    <property type="match status" value="1"/>
</dbReference>
<dbReference type="STRING" id="157652.A0A371G0G9"/>
<gene>
    <name evidence="4" type="ORF">CR513_34939</name>
</gene>
<dbReference type="OrthoDB" id="2663223at2759"/>
<dbReference type="Pfam" id="PF25597">
    <property type="entry name" value="SH3_retrovirus"/>
    <property type="match status" value="1"/>
</dbReference>
<keyword evidence="1" id="KW-1133">Transmembrane helix</keyword>
<evidence type="ECO:0000256" key="1">
    <source>
        <dbReference type="SAM" id="Phobius"/>
    </source>
</evidence>
<keyword evidence="1" id="KW-0472">Membrane</keyword>
<name>A0A371G0G9_MUCPR</name>
<dbReference type="Gene3D" id="3.30.420.10">
    <property type="entry name" value="Ribonuclease H-like superfamily/Ribonuclease H"/>
    <property type="match status" value="1"/>
</dbReference>
<dbReference type="PANTHER" id="PTHR42648:SF31">
    <property type="entry name" value="RNA-DIRECTED DNA POLYMERASE"/>
    <property type="match status" value="1"/>
</dbReference>
<dbReference type="InterPro" id="IPR025724">
    <property type="entry name" value="GAG-pre-integrase_dom"/>
</dbReference>
<feature type="domain" description="GAG-pre-integrase" evidence="2">
    <location>
        <begin position="10"/>
        <end position="84"/>
    </location>
</feature>
<organism evidence="4 5">
    <name type="scientific">Mucuna pruriens</name>
    <name type="common">Velvet bean</name>
    <name type="synonym">Dolichos pruriens</name>
    <dbReference type="NCBI Taxonomy" id="157652"/>
    <lineage>
        <taxon>Eukaryota</taxon>
        <taxon>Viridiplantae</taxon>
        <taxon>Streptophyta</taxon>
        <taxon>Embryophyta</taxon>
        <taxon>Tracheophyta</taxon>
        <taxon>Spermatophyta</taxon>
        <taxon>Magnoliopsida</taxon>
        <taxon>eudicotyledons</taxon>
        <taxon>Gunneridae</taxon>
        <taxon>Pentapetalae</taxon>
        <taxon>rosids</taxon>
        <taxon>fabids</taxon>
        <taxon>Fabales</taxon>
        <taxon>Fabaceae</taxon>
        <taxon>Papilionoideae</taxon>
        <taxon>50 kb inversion clade</taxon>
        <taxon>NPAAA clade</taxon>
        <taxon>indigoferoid/millettioid clade</taxon>
        <taxon>Phaseoleae</taxon>
        <taxon>Mucuna</taxon>
    </lineage>
</organism>
<feature type="transmembrane region" description="Helical" evidence="1">
    <location>
        <begin position="328"/>
        <end position="347"/>
    </location>
</feature>
<keyword evidence="1" id="KW-0812">Transmembrane</keyword>
<dbReference type="GO" id="GO:0003676">
    <property type="term" value="F:nucleic acid binding"/>
    <property type="evidence" value="ECO:0007669"/>
    <property type="project" value="InterPro"/>
</dbReference>
<dbReference type="InterPro" id="IPR012337">
    <property type="entry name" value="RNaseH-like_sf"/>
</dbReference>
<dbReference type="AlphaFoldDB" id="A0A371G0G9"/>
<dbReference type="InterPro" id="IPR057670">
    <property type="entry name" value="SH3_retrovirus"/>
</dbReference>
<sequence>MIRVAKEHCGLYYLQHTKIGNNINKEELSSNQQATSETWAASQIWLYHKCLGHLLFGLLKIMFSHLFTKESIKSFKCDVCQFSKCYCATFSLSNNKSFEPSDVIHSNMWEPTSNSISRVKWFVSLRSDNGTKFVNLEFTKFLKDNCVVHKLTKNRHLLEVAKAPLFQMFVPNVYWRKVVLTATYLINRLPTRVLNGISQIKHMLSFFPSSPLMLSLPSRVFECVAFVHSHNPHCRKLDLRVVKCVFIGYPSNKKDVQAQVQVQEVMKPTLVLEQVQMSKSNVSIPDNSIEEQVQLSKLEVSIPNNSIEDVTDDMSIALRKGKRSCVNYLFLNLYVLTISLYNIKLLLLPLITRSFERLELGSSNERRDEGVEEKLNLRDC</sequence>
<proteinExistence type="predicted"/>
<dbReference type="InterPro" id="IPR039537">
    <property type="entry name" value="Retrotran_Ty1/copia-like"/>
</dbReference>
<protein>
    <submittedName>
        <fullName evidence="4">Uncharacterized protein</fullName>
    </submittedName>
</protein>
<feature type="domain" description="Retroviral polymerase SH3-like" evidence="3">
    <location>
        <begin position="223"/>
        <end position="254"/>
    </location>
</feature>
<evidence type="ECO:0000313" key="5">
    <source>
        <dbReference type="Proteomes" id="UP000257109"/>
    </source>
</evidence>